<comment type="caution">
    <text evidence="8">The sequence shown here is derived from an EMBL/GenBank/DDBJ whole genome shotgun (WGS) entry which is preliminary data.</text>
</comment>
<comment type="subcellular location">
    <subcellularLocation>
        <location evidence="1">Cell membrane</location>
        <topology evidence="1">Multi-pass membrane protein</topology>
    </subcellularLocation>
</comment>
<feature type="transmembrane region" description="Helical" evidence="6">
    <location>
        <begin position="107"/>
        <end position="125"/>
    </location>
</feature>
<evidence type="ECO:0000259" key="7">
    <source>
        <dbReference type="PROSITE" id="PS50850"/>
    </source>
</evidence>
<keyword evidence="4 6" id="KW-1133">Transmembrane helix</keyword>
<dbReference type="InterPro" id="IPR036259">
    <property type="entry name" value="MFS_trans_sf"/>
</dbReference>
<dbReference type="InterPro" id="IPR052952">
    <property type="entry name" value="MFS-Transporter"/>
</dbReference>
<evidence type="ECO:0000256" key="5">
    <source>
        <dbReference type="ARBA" id="ARBA00023136"/>
    </source>
</evidence>
<feature type="transmembrane region" description="Helical" evidence="6">
    <location>
        <begin position="53"/>
        <end position="73"/>
    </location>
</feature>
<dbReference type="Gene3D" id="1.20.1250.20">
    <property type="entry name" value="MFS general substrate transporter like domains"/>
    <property type="match status" value="2"/>
</dbReference>
<dbReference type="CDD" id="cd17475">
    <property type="entry name" value="MFS_MT3072_like"/>
    <property type="match status" value="1"/>
</dbReference>
<dbReference type="Proteomes" id="UP001238450">
    <property type="component" value="Unassembled WGS sequence"/>
</dbReference>
<feature type="transmembrane region" description="Helical" evidence="6">
    <location>
        <begin position="252"/>
        <end position="275"/>
    </location>
</feature>
<dbReference type="InterPro" id="IPR020846">
    <property type="entry name" value="MFS_dom"/>
</dbReference>
<dbReference type="GO" id="GO:0022857">
    <property type="term" value="F:transmembrane transporter activity"/>
    <property type="evidence" value="ECO:0007669"/>
    <property type="project" value="InterPro"/>
</dbReference>
<feature type="transmembrane region" description="Helical" evidence="6">
    <location>
        <begin position="224"/>
        <end position="246"/>
    </location>
</feature>
<dbReference type="EMBL" id="JAUSUV010000001">
    <property type="protein sequence ID" value="MDQ0416088.1"/>
    <property type="molecule type" value="Genomic_DNA"/>
</dbReference>
<evidence type="ECO:0000256" key="1">
    <source>
        <dbReference type="ARBA" id="ARBA00004651"/>
    </source>
</evidence>
<dbReference type="Pfam" id="PF07690">
    <property type="entry name" value="MFS_1"/>
    <property type="match status" value="1"/>
</dbReference>
<dbReference type="PANTHER" id="PTHR23527">
    <property type="entry name" value="BLL3282 PROTEIN"/>
    <property type="match status" value="1"/>
</dbReference>
<feature type="transmembrane region" description="Helical" evidence="6">
    <location>
        <begin position="312"/>
        <end position="332"/>
    </location>
</feature>
<gene>
    <name evidence="8" type="ORF">J2Z48_000246</name>
</gene>
<sequence>MKTIHSSSTRYRWFILSIGVLAQIVFAIGFAGIPLSGVVMRSDYHFSMGELGFVLGCMGLGVGISEIVWGILTDKLGDKVVLMIGLASMGVTYAIIAYGFVPGGITDYRALGSLLILAGAVGGSINSSSGRAVMTWFKDHERGFAMSIRQTAIPVGAAIGSISIPFIASSYGFGIAFSTLGALCLIVTLVVWIWMVELEIPEASTQNVSGEAISPLKRMSVWKIALAGAALTFPQMSILTFASVFLTDQHHLSLFVVSIIAFSIQLGGGVLRLVTGRISDKHQNRRKMICMIAVVAGISGILLGLLSGQNEILVVGLLIITGLAGNAWHGVGYTEIAVAAGVRYAGRALGMMGATVFAVSFVIPYMIPFILKMSSWNGVWIFVGIASLLALPLMMEFAQPVKKNADLVAKEGESIG</sequence>
<evidence type="ECO:0000256" key="6">
    <source>
        <dbReference type="SAM" id="Phobius"/>
    </source>
</evidence>
<dbReference type="InterPro" id="IPR011701">
    <property type="entry name" value="MFS"/>
</dbReference>
<keyword evidence="9" id="KW-1185">Reference proteome</keyword>
<dbReference type="PROSITE" id="PS50850">
    <property type="entry name" value="MFS"/>
    <property type="match status" value="1"/>
</dbReference>
<accession>A0AAJ1TC66</accession>
<name>A0AAJ1TC66_9BACL</name>
<evidence type="ECO:0000313" key="8">
    <source>
        <dbReference type="EMBL" id="MDQ0416088.1"/>
    </source>
</evidence>
<dbReference type="PANTHER" id="PTHR23527:SF1">
    <property type="entry name" value="BLL3282 PROTEIN"/>
    <property type="match status" value="1"/>
</dbReference>
<keyword evidence="3 6" id="KW-0812">Transmembrane</keyword>
<keyword evidence="2" id="KW-0813">Transport</keyword>
<protein>
    <submittedName>
        <fullName evidence="8">Sugar phosphate permease</fullName>
    </submittedName>
</protein>
<feature type="transmembrane region" description="Helical" evidence="6">
    <location>
        <begin position="344"/>
        <end position="367"/>
    </location>
</feature>
<feature type="transmembrane region" description="Helical" evidence="6">
    <location>
        <begin position="146"/>
        <end position="167"/>
    </location>
</feature>
<dbReference type="RefSeq" id="WP_307250204.1">
    <property type="nucleotide sequence ID" value="NZ_JAUSUV010000001.1"/>
</dbReference>
<organism evidence="8 9">
    <name type="scientific">Croceifilum oryzae</name>
    <dbReference type="NCBI Taxonomy" id="1553429"/>
    <lineage>
        <taxon>Bacteria</taxon>
        <taxon>Bacillati</taxon>
        <taxon>Bacillota</taxon>
        <taxon>Bacilli</taxon>
        <taxon>Bacillales</taxon>
        <taxon>Thermoactinomycetaceae</taxon>
        <taxon>Croceifilum</taxon>
    </lineage>
</organism>
<dbReference type="GO" id="GO:0005886">
    <property type="term" value="C:plasma membrane"/>
    <property type="evidence" value="ECO:0007669"/>
    <property type="project" value="UniProtKB-SubCell"/>
</dbReference>
<proteinExistence type="predicted"/>
<evidence type="ECO:0000256" key="2">
    <source>
        <dbReference type="ARBA" id="ARBA00022448"/>
    </source>
</evidence>
<dbReference type="AlphaFoldDB" id="A0AAJ1TC66"/>
<dbReference type="SUPFAM" id="SSF103473">
    <property type="entry name" value="MFS general substrate transporter"/>
    <property type="match status" value="1"/>
</dbReference>
<feature type="transmembrane region" description="Helical" evidence="6">
    <location>
        <begin position="173"/>
        <end position="196"/>
    </location>
</feature>
<feature type="transmembrane region" description="Helical" evidence="6">
    <location>
        <begin position="12"/>
        <end position="33"/>
    </location>
</feature>
<evidence type="ECO:0000256" key="3">
    <source>
        <dbReference type="ARBA" id="ARBA00022692"/>
    </source>
</evidence>
<keyword evidence="5 6" id="KW-0472">Membrane</keyword>
<evidence type="ECO:0000313" key="9">
    <source>
        <dbReference type="Proteomes" id="UP001238450"/>
    </source>
</evidence>
<feature type="transmembrane region" description="Helical" evidence="6">
    <location>
        <begin position="379"/>
        <end position="398"/>
    </location>
</feature>
<feature type="transmembrane region" description="Helical" evidence="6">
    <location>
        <begin position="80"/>
        <end position="101"/>
    </location>
</feature>
<feature type="domain" description="Major facilitator superfamily (MFS) profile" evidence="7">
    <location>
        <begin position="15"/>
        <end position="402"/>
    </location>
</feature>
<reference evidence="8 9" key="1">
    <citation type="submission" date="2023-07" db="EMBL/GenBank/DDBJ databases">
        <title>Genomic Encyclopedia of Type Strains, Phase IV (KMG-IV): sequencing the most valuable type-strain genomes for metagenomic binning, comparative biology and taxonomic classification.</title>
        <authorList>
            <person name="Goeker M."/>
        </authorList>
    </citation>
    <scope>NUCLEOTIDE SEQUENCE [LARGE SCALE GENOMIC DNA]</scope>
    <source>
        <strain evidence="8 9">DSM 46876</strain>
    </source>
</reference>
<feature type="transmembrane region" description="Helical" evidence="6">
    <location>
        <begin position="287"/>
        <end position="306"/>
    </location>
</feature>
<evidence type="ECO:0000256" key="4">
    <source>
        <dbReference type="ARBA" id="ARBA00022989"/>
    </source>
</evidence>